<protein>
    <submittedName>
        <fullName evidence="3">Uncharacterized protein</fullName>
    </submittedName>
</protein>
<organism evidence="3">
    <name type="scientific">viral metagenome</name>
    <dbReference type="NCBI Taxonomy" id="1070528"/>
    <lineage>
        <taxon>unclassified sequences</taxon>
        <taxon>metagenomes</taxon>
        <taxon>organismal metagenomes</taxon>
    </lineage>
</organism>
<evidence type="ECO:0000313" key="3">
    <source>
        <dbReference type="EMBL" id="QHS79141.1"/>
    </source>
</evidence>
<feature type="coiled-coil region" evidence="1">
    <location>
        <begin position="18"/>
        <end position="70"/>
    </location>
</feature>
<name>A0A6C0AIH7_9ZZZZ</name>
<reference evidence="3" key="1">
    <citation type="journal article" date="2020" name="Nature">
        <title>Giant virus diversity and host interactions through global metagenomics.</title>
        <authorList>
            <person name="Schulz F."/>
            <person name="Roux S."/>
            <person name="Paez-Espino D."/>
            <person name="Jungbluth S."/>
            <person name="Walsh D.A."/>
            <person name="Denef V.J."/>
            <person name="McMahon K.D."/>
            <person name="Konstantinidis K.T."/>
            <person name="Eloe-Fadrosh E.A."/>
            <person name="Kyrpides N.C."/>
            <person name="Woyke T."/>
        </authorList>
    </citation>
    <scope>NUCLEOTIDE SEQUENCE</scope>
    <source>
        <strain evidence="3">GVMAG-S-1035118-87</strain>
    </source>
</reference>
<dbReference type="EMBL" id="MN740626">
    <property type="protein sequence ID" value="QHS79141.1"/>
    <property type="molecule type" value="Genomic_DNA"/>
</dbReference>
<evidence type="ECO:0000256" key="2">
    <source>
        <dbReference type="SAM" id="MobiDB-lite"/>
    </source>
</evidence>
<evidence type="ECO:0000256" key="1">
    <source>
        <dbReference type="SAM" id="Coils"/>
    </source>
</evidence>
<proteinExistence type="predicted"/>
<dbReference type="AlphaFoldDB" id="A0A6C0AIH7"/>
<feature type="region of interest" description="Disordered" evidence="2">
    <location>
        <begin position="96"/>
        <end position="119"/>
    </location>
</feature>
<keyword evidence="1" id="KW-0175">Coiled coil</keyword>
<accession>A0A6C0AIH7</accession>
<feature type="compositionally biased region" description="Basic residues" evidence="2">
    <location>
        <begin position="102"/>
        <end position="119"/>
    </location>
</feature>
<sequence>MSLHSVVDAHLRDMTEFIRIQITEMKKLKDELSSAQQVIDGHVQSGAQTKEQLETEIAVLKSDIQASLTDAQTIATNVQGHLTDFADDTAKQLTGVIEGGGKRMKRSRRSNRGRKSVRK</sequence>